<dbReference type="RefSeq" id="WP_106892836.1">
    <property type="nucleotide sequence ID" value="NZ_CP027860.1"/>
</dbReference>
<dbReference type="OrthoDB" id="6028305at2"/>
<accession>A0A2P1PVP2</accession>
<feature type="transmembrane region" description="Helical" evidence="1">
    <location>
        <begin position="83"/>
        <end position="102"/>
    </location>
</feature>
<keyword evidence="3" id="KW-1185">Reference proteome</keyword>
<feature type="transmembrane region" description="Helical" evidence="1">
    <location>
        <begin position="59"/>
        <end position="77"/>
    </location>
</feature>
<evidence type="ECO:0000313" key="2">
    <source>
        <dbReference type="EMBL" id="AVP98918.1"/>
    </source>
</evidence>
<keyword evidence="1" id="KW-0472">Membrane</keyword>
<evidence type="ECO:0000313" key="3">
    <source>
        <dbReference type="Proteomes" id="UP000241074"/>
    </source>
</evidence>
<organism evidence="2 3">
    <name type="scientific">Ahniella affigens</name>
    <dbReference type="NCBI Taxonomy" id="2021234"/>
    <lineage>
        <taxon>Bacteria</taxon>
        <taxon>Pseudomonadati</taxon>
        <taxon>Pseudomonadota</taxon>
        <taxon>Gammaproteobacteria</taxon>
        <taxon>Lysobacterales</taxon>
        <taxon>Rhodanobacteraceae</taxon>
        <taxon>Ahniella</taxon>
    </lineage>
</organism>
<evidence type="ECO:0000256" key="1">
    <source>
        <dbReference type="SAM" id="Phobius"/>
    </source>
</evidence>
<reference evidence="2 3" key="2">
    <citation type="submission" date="2018-03" db="EMBL/GenBank/DDBJ databases">
        <authorList>
            <person name="Keele B.F."/>
        </authorList>
    </citation>
    <scope>NUCLEOTIDE SEQUENCE [LARGE SCALE GENOMIC DNA]</scope>
    <source>
        <strain evidence="2 3">D13</strain>
    </source>
</reference>
<gene>
    <name evidence="2" type="ORF">C7S18_17795</name>
</gene>
<dbReference type="KEGG" id="xba:C7S18_17795"/>
<dbReference type="AlphaFoldDB" id="A0A2P1PVP2"/>
<sequence>MSSYRILDEPRPSGLARLVVDPMWPLLACMLVSGSFGLAWLAFNGLAVGSVTRIREITICVLGILASVGSFVLLAALDLDKPTLRYAYLGVIVLKLAAAYWASGLQQRSVELFEYFGGKKQAGMFVLLAGMFLLRPMLTNAAKDSHWLFLLVI</sequence>
<feature type="transmembrane region" description="Helical" evidence="1">
    <location>
        <begin position="122"/>
        <end position="138"/>
    </location>
</feature>
<keyword evidence="1" id="KW-0812">Transmembrane</keyword>
<keyword evidence="1" id="KW-1133">Transmembrane helix</keyword>
<dbReference type="Proteomes" id="UP000241074">
    <property type="component" value="Chromosome"/>
</dbReference>
<protein>
    <submittedName>
        <fullName evidence="2">Uncharacterized protein</fullName>
    </submittedName>
</protein>
<proteinExistence type="predicted"/>
<feature type="transmembrane region" description="Helical" evidence="1">
    <location>
        <begin position="23"/>
        <end position="47"/>
    </location>
</feature>
<name>A0A2P1PVP2_9GAMM</name>
<reference evidence="2 3" key="1">
    <citation type="submission" date="2018-03" db="EMBL/GenBank/DDBJ databases">
        <title>Ahniella affigens gen. nov., sp. nov., a gammaproteobacterium isolated from sandy soil near a stream.</title>
        <authorList>
            <person name="Ko Y."/>
            <person name="Kim J.-H."/>
        </authorList>
    </citation>
    <scope>NUCLEOTIDE SEQUENCE [LARGE SCALE GENOMIC DNA]</scope>
    <source>
        <strain evidence="2 3">D13</strain>
    </source>
</reference>
<dbReference type="EMBL" id="CP027860">
    <property type="protein sequence ID" value="AVP98918.1"/>
    <property type="molecule type" value="Genomic_DNA"/>
</dbReference>